<evidence type="ECO:0000313" key="2">
    <source>
        <dbReference type="EMBL" id="KMQ72684.1"/>
    </source>
</evidence>
<gene>
    <name evidence="2" type="ORF">ACM44_00910</name>
</gene>
<comment type="caution">
    <text evidence="2">The sequence shown here is derived from an EMBL/GenBank/DDBJ whole genome shotgun (WGS) entry which is preliminary data.</text>
</comment>
<feature type="region of interest" description="Disordered" evidence="1">
    <location>
        <begin position="60"/>
        <end position="80"/>
    </location>
</feature>
<dbReference type="AlphaFoldDB" id="A0A0J7J3U7"/>
<dbReference type="Proteomes" id="UP000035900">
    <property type="component" value="Unassembled WGS sequence"/>
</dbReference>
<dbReference type="RefSeq" id="WP_048498210.1">
    <property type="nucleotide sequence ID" value="NZ_LFNG01000001.1"/>
</dbReference>
<protein>
    <submittedName>
        <fullName evidence="2">Uncharacterized protein</fullName>
    </submittedName>
</protein>
<sequence>MDNYAIPLATNLRKTPSNPLSALQLIMACPSPSLTKTMHNFPAARVGLFTATPRSFPKSNATAGFPLQSLTRGSTTKSRF</sequence>
<reference evidence="2 3" key="1">
    <citation type="journal article" date="2004" name="Int. J. Syst. Evol. Microbiol.">
        <title>Kaistella koreensis gen. nov., sp. nov., a novel member of the Chryseobacterium-Bergeyella-Riemerella branch.</title>
        <authorList>
            <person name="Kim M.K."/>
            <person name="Im W.T."/>
            <person name="Shin Y.K."/>
            <person name="Lim J.H."/>
            <person name="Kim S.H."/>
            <person name="Lee B.C."/>
            <person name="Park M.Y."/>
            <person name="Lee K.Y."/>
            <person name="Lee S.T."/>
        </authorList>
    </citation>
    <scope>NUCLEOTIDE SEQUENCE [LARGE SCALE GENOMIC DNA]</scope>
    <source>
        <strain evidence="2 3">CCUG 49689</strain>
    </source>
</reference>
<proteinExistence type="predicted"/>
<dbReference type="STRING" id="1304281.ACM44_00910"/>
<keyword evidence="3" id="KW-1185">Reference proteome</keyword>
<dbReference type="EMBL" id="LFNG01000001">
    <property type="protein sequence ID" value="KMQ72684.1"/>
    <property type="molecule type" value="Genomic_DNA"/>
</dbReference>
<evidence type="ECO:0000256" key="1">
    <source>
        <dbReference type="SAM" id="MobiDB-lite"/>
    </source>
</evidence>
<organism evidence="2 3">
    <name type="scientific">Chryseobacterium koreense CCUG 49689</name>
    <dbReference type="NCBI Taxonomy" id="1304281"/>
    <lineage>
        <taxon>Bacteria</taxon>
        <taxon>Pseudomonadati</taxon>
        <taxon>Bacteroidota</taxon>
        <taxon>Flavobacteriia</taxon>
        <taxon>Flavobacteriales</taxon>
        <taxon>Weeksellaceae</taxon>
        <taxon>Chryseobacterium group</taxon>
        <taxon>Chryseobacterium</taxon>
    </lineage>
</organism>
<dbReference type="PATRIC" id="fig|1304281.5.peg.191"/>
<accession>A0A0J7J3U7</accession>
<name>A0A0J7J3U7_9FLAO</name>
<evidence type="ECO:0000313" key="3">
    <source>
        <dbReference type="Proteomes" id="UP000035900"/>
    </source>
</evidence>